<proteinExistence type="inferred from homology"/>
<dbReference type="Pfam" id="PF00480">
    <property type="entry name" value="ROK"/>
    <property type="match status" value="1"/>
</dbReference>
<protein>
    <recommendedName>
        <fullName evidence="3">ROK family protein</fullName>
    </recommendedName>
</protein>
<dbReference type="PANTHER" id="PTHR18964">
    <property type="entry name" value="ROK (REPRESSOR, ORF, KINASE) FAMILY"/>
    <property type="match status" value="1"/>
</dbReference>
<organism evidence="2">
    <name type="scientific">Candidatus Enterococcus clewellii</name>
    <dbReference type="NCBI Taxonomy" id="1834193"/>
    <lineage>
        <taxon>Bacteria</taxon>
        <taxon>Bacillati</taxon>
        <taxon>Bacillota</taxon>
        <taxon>Bacilli</taxon>
        <taxon>Lactobacillales</taxon>
        <taxon>Enterococcaceae</taxon>
        <taxon>Enterococcus</taxon>
    </lineage>
</organism>
<evidence type="ECO:0008006" key="3">
    <source>
        <dbReference type="Google" id="ProtNLM"/>
    </source>
</evidence>
<dbReference type="SUPFAM" id="SSF53067">
    <property type="entry name" value="Actin-like ATPase domain"/>
    <property type="match status" value="1"/>
</dbReference>
<reference evidence="2" key="1">
    <citation type="submission" date="2017-05" db="EMBL/GenBank/DDBJ databases">
        <title>The Genome Sequence of Enterococcus sp. 9E7_DIV0242.</title>
        <authorList>
            <consortium name="The Broad Institute Genomics Platform"/>
            <consortium name="The Broad Institute Genomic Center for Infectious Diseases"/>
            <person name="Earl A."/>
            <person name="Manson A."/>
            <person name="Schwartman J."/>
            <person name="Gilmore M."/>
            <person name="Abouelleil A."/>
            <person name="Cao P."/>
            <person name="Chapman S."/>
            <person name="Cusick C."/>
            <person name="Shea T."/>
            <person name="Young S."/>
            <person name="Neafsey D."/>
            <person name="Nusbaum C."/>
            <person name="Birren B."/>
        </authorList>
    </citation>
    <scope>NUCLEOTIDE SEQUENCE [LARGE SCALE GENOMIC DNA]</scope>
    <source>
        <strain evidence="2">9E7_DIV0242</strain>
    </source>
</reference>
<evidence type="ECO:0000313" key="2">
    <source>
        <dbReference type="EMBL" id="OTP19372.1"/>
    </source>
</evidence>
<dbReference type="Gene3D" id="3.30.420.40">
    <property type="match status" value="2"/>
</dbReference>
<comment type="similarity">
    <text evidence="1">Belongs to the ROK (NagC/XylR) family.</text>
</comment>
<dbReference type="EMBL" id="NGMM01000001">
    <property type="protein sequence ID" value="OTP19372.1"/>
    <property type="molecule type" value="Genomic_DNA"/>
</dbReference>
<evidence type="ECO:0000256" key="1">
    <source>
        <dbReference type="ARBA" id="ARBA00006479"/>
    </source>
</evidence>
<dbReference type="InterPro" id="IPR000600">
    <property type="entry name" value="ROK"/>
</dbReference>
<name>A0A242KDZ4_9ENTE</name>
<dbReference type="InterPro" id="IPR043129">
    <property type="entry name" value="ATPase_NBD"/>
</dbReference>
<sequence>MYDTRESENIIDIFGNVIKLIEVSRVTQTVLAVDLGGTKILVGEVTEDGQVLSSQKYPSNVTSMQAAAEKIKEAITDFLSHQTIKGQLIGIGVCVVGRVNTETGEWFEIRPGLSEPTSLADELAEQFQLPCWLTNDVSGAALAENMLGKGRETQNFVYINIGTGIAGRVITDGRLIVGGHSNAGEVGHMVVDMNSEDRCLCGRQGCVELFSSGLGMHNQMVKFAAEYPDTCLPINTSERVPFYELVLAYEKNDPLAKRVVNQALKAAAALTMNLVRVSDPEAVVFGGGVMNDGWFLNHLVTLLNEKTIRFVTKGFSVTELDPNVVALKGAAALVFINQKGERKDA</sequence>
<dbReference type="AlphaFoldDB" id="A0A242KDZ4"/>
<accession>A0A242KDZ4</accession>
<dbReference type="PANTHER" id="PTHR18964:SF149">
    <property type="entry name" value="BIFUNCTIONAL UDP-N-ACETYLGLUCOSAMINE 2-EPIMERASE_N-ACETYLMANNOSAMINE KINASE"/>
    <property type="match status" value="1"/>
</dbReference>
<comment type="caution">
    <text evidence="2">The sequence shown here is derived from an EMBL/GenBank/DDBJ whole genome shotgun (WGS) entry which is preliminary data.</text>
</comment>
<gene>
    <name evidence="2" type="ORF">A5888_001189</name>
</gene>